<evidence type="ECO:0000256" key="1">
    <source>
        <dbReference type="SAM" id="MobiDB-lite"/>
    </source>
</evidence>
<dbReference type="PROSITE" id="PS50181">
    <property type="entry name" value="FBOX"/>
    <property type="match status" value="1"/>
</dbReference>
<organism evidence="3 4">
    <name type="scientific">Apiospora saccharicola</name>
    <dbReference type="NCBI Taxonomy" id="335842"/>
    <lineage>
        <taxon>Eukaryota</taxon>
        <taxon>Fungi</taxon>
        <taxon>Dikarya</taxon>
        <taxon>Ascomycota</taxon>
        <taxon>Pezizomycotina</taxon>
        <taxon>Sordariomycetes</taxon>
        <taxon>Xylariomycetidae</taxon>
        <taxon>Amphisphaeriales</taxon>
        <taxon>Apiosporaceae</taxon>
        <taxon>Apiospora</taxon>
    </lineage>
</organism>
<name>A0ABR1WF46_9PEZI</name>
<dbReference type="Pfam" id="PF00646">
    <property type="entry name" value="F-box"/>
    <property type="match status" value="1"/>
</dbReference>
<accession>A0ABR1WF46</accession>
<keyword evidence="4" id="KW-1185">Reference proteome</keyword>
<dbReference type="Proteomes" id="UP001446871">
    <property type="component" value="Unassembled WGS sequence"/>
</dbReference>
<evidence type="ECO:0000259" key="2">
    <source>
        <dbReference type="PROSITE" id="PS50181"/>
    </source>
</evidence>
<dbReference type="SUPFAM" id="SSF81383">
    <property type="entry name" value="F-box domain"/>
    <property type="match status" value="1"/>
</dbReference>
<evidence type="ECO:0000313" key="4">
    <source>
        <dbReference type="Proteomes" id="UP001446871"/>
    </source>
</evidence>
<dbReference type="InterPro" id="IPR001810">
    <property type="entry name" value="F-box_dom"/>
</dbReference>
<reference evidence="3 4" key="1">
    <citation type="submission" date="2023-01" db="EMBL/GenBank/DDBJ databases">
        <title>Analysis of 21 Apiospora genomes using comparative genomics revels a genus with tremendous synthesis potential of carbohydrate active enzymes and secondary metabolites.</title>
        <authorList>
            <person name="Sorensen T."/>
        </authorList>
    </citation>
    <scope>NUCLEOTIDE SEQUENCE [LARGE SCALE GENOMIC DNA]</scope>
    <source>
        <strain evidence="3 4">CBS 83171</strain>
    </source>
</reference>
<proteinExistence type="predicted"/>
<evidence type="ECO:0000313" key="3">
    <source>
        <dbReference type="EMBL" id="KAK8081652.1"/>
    </source>
</evidence>
<protein>
    <recommendedName>
        <fullName evidence="2">F-box domain-containing protein</fullName>
    </recommendedName>
</protein>
<feature type="compositionally biased region" description="Acidic residues" evidence="1">
    <location>
        <begin position="490"/>
        <end position="503"/>
    </location>
</feature>
<comment type="caution">
    <text evidence="3">The sequence shown here is derived from an EMBL/GenBank/DDBJ whole genome shotgun (WGS) entry which is preliminary data.</text>
</comment>
<dbReference type="InterPro" id="IPR036047">
    <property type="entry name" value="F-box-like_dom_sf"/>
</dbReference>
<feature type="domain" description="F-box" evidence="2">
    <location>
        <begin position="9"/>
        <end position="54"/>
    </location>
</feature>
<feature type="region of interest" description="Disordered" evidence="1">
    <location>
        <begin position="474"/>
        <end position="503"/>
    </location>
</feature>
<gene>
    <name evidence="3" type="ORF">PG996_000433</name>
</gene>
<sequence>MGSGSARERSYLLKCPNEILSSILLSCPPADRFRVSLVNKQLNGVANRFLYSTVKFRWTAPRTTNAEVTPSLTIFLRSILGNPQLAAFVQHLCLDGSLYWNLRSCGNLPTISWAGTGSTLDRAVSLVTELSVPYAQDWVRGLEEGTIDALIAFLLTRLPNLRSFATASLFTQEWTLQRAMFHSVVYGQNRVGWLPRFDQLSDVLADFYRDYNILCDSNTDTLLSFFYLPAIQTLDLCLDNPARFSWPAATAPDCTTLTSLTLCHVRESALKEILSSTKQLIKLNWQFLQCDHNLTTENEDDPPLYPPIADLDVIVDALTPVRDTLKDLTIGADAIKRERVSYDISIEVRGSLKGLVEFPKVERFEVPLPFLAGQLVPNNRFRISGQIPQNLRTLVLNSDLRYFAAHIDWAGEWDDGEIALNLRDWLLYEEFESDTPFMEQLELGFLEDRGWGLYCELKRLLDKERVPVKLTVLGEEPEPFDPDYTVLSEPEPEPDPDSDSDSD</sequence>
<dbReference type="EMBL" id="JAQQWM010000001">
    <property type="protein sequence ID" value="KAK8081652.1"/>
    <property type="molecule type" value="Genomic_DNA"/>
</dbReference>